<dbReference type="VEuPathDB" id="FungiDB:RhiirFUN_014225"/>
<feature type="non-terminal residue" evidence="1">
    <location>
        <position position="183"/>
    </location>
</feature>
<proteinExistence type="predicted"/>
<evidence type="ECO:0000313" key="2">
    <source>
        <dbReference type="Proteomes" id="UP000232688"/>
    </source>
</evidence>
<evidence type="ECO:0000313" key="1">
    <source>
        <dbReference type="EMBL" id="PKC67894.1"/>
    </source>
</evidence>
<gene>
    <name evidence="1" type="ORF">RhiirA1_324937</name>
</gene>
<organism evidence="1 2">
    <name type="scientific">Rhizophagus irregularis</name>
    <dbReference type="NCBI Taxonomy" id="588596"/>
    <lineage>
        <taxon>Eukaryota</taxon>
        <taxon>Fungi</taxon>
        <taxon>Fungi incertae sedis</taxon>
        <taxon>Mucoromycota</taxon>
        <taxon>Glomeromycotina</taxon>
        <taxon>Glomeromycetes</taxon>
        <taxon>Glomerales</taxon>
        <taxon>Glomeraceae</taxon>
        <taxon>Rhizophagus</taxon>
    </lineage>
</organism>
<dbReference type="VEuPathDB" id="FungiDB:FUN_011043"/>
<dbReference type="VEuPathDB" id="FungiDB:RhiirA1_324937"/>
<protein>
    <submittedName>
        <fullName evidence="1">Uncharacterized protein</fullName>
    </submittedName>
</protein>
<dbReference type="AlphaFoldDB" id="A0A2I1ELE6"/>
<dbReference type="EMBL" id="LLXH01000364">
    <property type="protein sequence ID" value="PKC67894.1"/>
    <property type="molecule type" value="Genomic_DNA"/>
</dbReference>
<comment type="caution">
    <text evidence="1">The sequence shown here is derived from an EMBL/GenBank/DDBJ whole genome shotgun (WGS) entry which is preliminary data.</text>
</comment>
<feature type="non-terminal residue" evidence="1">
    <location>
        <position position="1"/>
    </location>
</feature>
<sequence length="183" mass="21213">KEFSESFIKTLRLLNIKNKHNLTDNAFNDILKLYGNNESSLYLIQKRLADFVGIKPIFIPMCVNSCCAFTGQFASSERCPWCDQAAYNTDSSNVRTPRKVVTFLPLLDRLKLQYNDPKRSSDLRYRHQYINNNEYEGDSIGDVFDGILYKELAEDGYFKDERDIVLIGSTDGYQIFKQRTDDC</sequence>
<dbReference type="Proteomes" id="UP000232688">
    <property type="component" value="Unassembled WGS sequence"/>
</dbReference>
<reference evidence="1 2" key="1">
    <citation type="submission" date="2017-10" db="EMBL/GenBank/DDBJ databases">
        <title>Extensive intraspecific genome diversity in a model arbuscular mycorrhizal fungus.</title>
        <authorList>
            <person name="Chen E.C.H."/>
            <person name="Morin E."/>
            <person name="Baudet D."/>
            <person name="Noel J."/>
            <person name="Ndikumana S."/>
            <person name="Charron P."/>
            <person name="St-Onge C."/>
            <person name="Giorgi J."/>
            <person name="Grigoriev I.V."/>
            <person name="Roux C."/>
            <person name="Martin F.M."/>
            <person name="Corradi N."/>
        </authorList>
    </citation>
    <scope>NUCLEOTIDE SEQUENCE [LARGE SCALE GENOMIC DNA]</scope>
    <source>
        <strain evidence="1 2">A1</strain>
    </source>
</reference>
<name>A0A2I1ELE6_9GLOM</name>
<reference evidence="1 2" key="2">
    <citation type="submission" date="2017-10" db="EMBL/GenBank/DDBJ databases">
        <title>Genome analyses suggest a sexual origin of heterokaryosis in a supposedly ancient asexual fungus.</title>
        <authorList>
            <person name="Corradi N."/>
            <person name="Sedzielewska K."/>
            <person name="Noel J."/>
            <person name="Charron P."/>
            <person name="Farinelli L."/>
            <person name="Marton T."/>
            <person name="Kruger M."/>
            <person name="Pelin A."/>
            <person name="Brachmann A."/>
            <person name="Corradi N."/>
        </authorList>
    </citation>
    <scope>NUCLEOTIDE SEQUENCE [LARGE SCALE GENOMIC DNA]</scope>
    <source>
        <strain evidence="1 2">A1</strain>
    </source>
</reference>
<accession>A0A2I1ELE6</accession>
<dbReference type="OrthoDB" id="2424103at2759"/>